<dbReference type="Gene3D" id="1.10.357.10">
    <property type="entry name" value="Tetracycline Repressor, domain 2"/>
    <property type="match status" value="1"/>
</dbReference>
<gene>
    <name evidence="4" type="primary">fadR_2</name>
    <name evidence="4" type="ORF">SK3146_01389</name>
</gene>
<name>A0ABY4RJ53_9BACL</name>
<dbReference type="InterPro" id="IPR050109">
    <property type="entry name" value="HTH-type_TetR-like_transc_reg"/>
</dbReference>
<evidence type="ECO:0000259" key="3">
    <source>
        <dbReference type="PROSITE" id="PS50977"/>
    </source>
</evidence>
<dbReference type="Gene3D" id="1.10.10.60">
    <property type="entry name" value="Homeodomain-like"/>
    <property type="match status" value="1"/>
</dbReference>
<feature type="DNA-binding region" description="H-T-H motif" evidence="2">
    <location>
        <begin position="36"/>
        <end position="55"/>
    </location>
</feature>
<organism evidence="4 5">
    <name type="scientific">Paenibacillus konkukensis</name>
    <dbReference type="NCBI Taxonomy" id="2020716"/>
    <lineage>
        <taxon>Bacteria</taxon>
        <taxon>Bacillati</taxon>
        <taxon>Bacillota</taxon>
        <taxon>Bacilli</taxon>
        <taxon>Bacillales</taxon>
        <taxon>Paenibacillaceae</taxon>
        <taxon>Paenibacillus</taxon>
    </lineage>
</organism>
<evidence type="ECO:0000256" key="2">
    <source>
        <dbReference type="PROSITE-ProRule" id="PRU00335"/>
    </source>
</evidence>
<dbReference type="SUPFAM" id="SSF48498">
    <property type="entry name" value="Tetracyclin repressor-like, C-terminal domain"/>
    <property type="match status" value="1"/>
</dbReference>
<accession>A0ABY4RJ53</accession>
<keyword evidence="5" id="KW-1185">Reference proteome</keyword>
<keyword evidence="1 2" id="KW-0238">DNA-binding</keyword>
<dbReference type="RefSeq" id="WP_249864388.1">
    <property type="nucleotide sequence ID" value="NZ_CP027059.1"/>
</dbReference>
<evidence type="ECO:0000256" key="1">
    <source>
        <dbReference type="ARBA" id="ARBA00023125"/>
    </source>
</evidence>
<dbReference type="InterPro" id="IPR036271">
    <property type="entry name" value="Tet_transcr_reg_TetR-rel_C_sf"/>
</dbReference>
<dbReference type="Proteomes" id="UP001057134">
    <property type="component" value="Chromosome"/>
</dbReference>
<dbReference type="SUPFAM" id="SSF46689">
    <property type="entry name" value="Homeodomain-like"/>
    <property type="match status" value="1"/>
</dbReference>
<feature type="domain" description="HTH tetR-type" evidence="3">
    <location>
        <begin position="13"/>
        <end position="73"/>
    </location>
</feature>
<dbReference type="PANTHER" id="PTHR30055">
    <property type="entry name" value="HTH-TYPE TRANSCRIPTIONAL REGULATOR RUTR"/>
    <property type="match status" value="1"/>
</dbReference>
<proteinExistence type="predicted"/>
<dbReference type="PRINTS" id="PR00455">
    <property type="entry name" value="HTHTETR"/>
</dbReference>
<dbReference type="InterPro" id="IPR001647">
    <property type="entry name" value="HTH_TetR"/>
</dbReference>
<dbReference type="InterPro" id="IPR009057">
    <property type="entry name" value="Homeodomain-like_sf"/>
</dbReference>
<dbReference type="EMBL" id="CP027059">
    <property type="protein sequence ID" value="UQZ82232.1"/>
    <property type="molecule type" value="Genomic_DNA"/>
</dbReference>
<sequence>MPRNVERDQEARKERCEQILSVAVQLIAQKGLEATKISDIAAKVGISHGLVYNYFQSKEELFASLLNKNLDSLRHHLEQVVKLPGPALEKLTALVENMLRNQWDDALFHQMFIDQILTSDSIGEELKQSVRERISDNLDIIAALFREGQKEGSILDGDPRQHSLVLMSCIRSATLFKRRELYVRFDAQSILRYFVAR</sequence>
<reference evidence="4" key="1">
    <citation type="submission" date="2018-02" db="EMBL/GenBank/DDBJ databases">
        <authorList>
            <person name="Kim S.-K."/>
            <person name="Jung H.-I."/>
            <person name="Lee S.-W."/>
        </authorList>
    </citation>
    <scope>NUCLEOTIDE SEQUENCE</scope>
    <source>
        <strain evidence="4">SK3146</strain>
    </source>
</reference>
<protein>
    <submittedName>
        <fullName evidence="4">Fatty acid metabolism regulator protein</fullName>
    </submittedName>
</protein>
<evidence type="ECO:0000313" key="5">
    <source>
        <dbReference type="Proteomes" id="UP001057134"/>
    </source>
</evidence>
<reference evidence="4" key="2">
    <citation type="journal article" date="2021" name="J Anim Sci Technol">
        <title>Complete genome sequence of Paenibacillus konkukensis sp. nov. SK3146 as a potential probiotic strain.</title>
        <authorList>
            <person name="Jung H.I."/>
            <person name="Park S."/>
            <person name="Niu K.M."/>
            <person name="Lee S.W."/>
            <person name="Kothari D."/>
            <person name="Yi K.J."/>
            <person name="Kim S.K."/>
        </authorList>
    </citation>
    <scope>NUCLEOTIDE SEQUENCE</scope>
    <source>
        <strain evidence="4">SK3146</strain>
    </source>
</reference>
<dbReference type="Pfam" id="PF00440">
    <property type="entry name" value="TetR_N"/>
    <property type="match status" value="1"/>
</dbReference>
<dbReference type="PROSITE" id="PS50977">
    <property type="entry name" value="HTH_TETR_2"/>
    <property type="match status" value="1"/>
</dbReference>
<evidence type="ECO:0000313" key="4">
    <source>
        <dbReference type="EMBL" id="UQZ82232.1"/>
    </source>
</evidence>